<comment type="caution">
    <text evidence="2">The sequence shown here is derived from an EMBL/GenBank/DDBJ whole genome shotgun (WGS) entry which is preliminary data.</text>
</comment>
<evidence type="ECO:0000313" key="2">
    <source>
        <dbReference type="EMBL" id="TMW10438.1"/>
    </source>
</evidence>
<dbReference type="SMART" id="SM00471">
    <property type="entry name" value="HDc"/>
    <property type="match status" value="1"/>
</dbReference>
<name>A0ABY2XGQ4_9GAMM</name>
<feature type="domain" description="HD-GYP" evidence="1">
    <location>
        <begin position="308"/>
        <end position="506"/>
    </location>
</feature>
<dbReference type="InterPro" id="IPR003607">
    <property type="entry name" value="HD/PDEase_dom"/>
</dbReference>
<accession>A0ABY2XGQ4</accession>
<dbReference type="Pfam" id="PF13487">
    <property type="entry name" value="HD_5"/>
    <property type="match status" value="1"/>
</dbReference>
<organism evidence="2 3">
    <name type="scientific">Alloalcanivorax gelatiniphagus</name>
    <dbReference type="NCBI Taxonomy" id="1194167"/>
    <lineage>
        <taxon>Bacteria</taxon>
        <taxon>Pseudomonadati</taxon>
        <taxon>Pseudomonadota</taxon>
        <taxon>Gammaproteobacteria</taxon>
        <taxon>Oceanospirillales</taxon>
        <taxon>Alcanivoracaceae</taxon>
        <taxon>Alloalcanivorax</taxon>
    </lineage>
</organism>
<proteinExistence type="predicted"/>
<dbReference type="PANTHER" id="PTHR43155">
    <property type="entry name" value="CYCLIC DI-GMP PHOSPHODIESTERASE PA4108-RELATED"/>
    <property type="match status" value="1"/>
</dbReference>
<dbReference type="PANTHER" id="PTHR43155:SF2">
    <property type="entry name" value="CYCLIC DI-GMP PHOSPHODIESTERASE PA4108"/>
    <property type="match status" value="1"/>
</dbReference>
<evidence type="ECO:0000259" key="1">
    <source>
        <dbReference type="PROSITE" id="PS51832"/>
    </source>
</evidence>
<reference evidence="2 3" key="1">
    <citation type="submission" date="2019-05" db="EMBL/GenBank/DDBJ databases">
        <title>Genome of Alcanivorax gelatiniphagus, an oil degrading marine bacteria.</title>
        <authorList>
            <person name="Kwon K.K."/>
        </authorList>
    </citation>
    <scope>NUCLEOTIDE SEQUENCE [LARGE SCALE GENOMIC DNA]</scope>
    <source>
        <strain evidence="2 3">MEBiC 08158</strain>
    </source>
</reference>
<dbReference type="SUPFAM" id="SSF109604">
    <property type="entry name" value="HD-domain/PDEase-like"/>
    <property type="match status" value="1"/>
</dbReference>
<sequence length="554" mass="61903">MTSPPKDFERIVQSDRIDELLTILSGPAGLGLSLENRDSDPMPALLEGFQPGQPLLLDISTLGERIGKLRRGVGFRLVGQGQGGMIRTPVLKAVDIEDKEGRWWLRCPYPGYLEWQQRRDAFRAELRLGMQAAVAVYDRDRGVSGLGDLRDLSLTGCRVELEASGLTAGLDPDHRLALEMTFPDGSIFEVAARSPHQRVDAERGMVSVGFSFEDLNLEQERRLWFLVREVEREAARTAGGMRKDLAPSSLFRRLAPAPLRANPRSRFPVPVMAEKLAPCAGWLDNQILVLRQGQHIDGAQLSRQADRLIELWEEDREGLLFATRCLDREPLLVRHGLGVAVHLLDLARAENMPRALCKALAAAAMVHDLGKALLPPNLLALPVLDARQYSWLQGHVPLLMQRMDDCGWLTRPVLDAVVGDINERLDGSGYPRQRQGDDLSQLARLASVVDVVDIMSRQRPGRDPWSVTDIYAWLDRNGARFDRRWVNRYRDHFGIWPVGSLVRYPDGLIGRVAALDQRGLPSRLRLPAADGGWLEAEELANREEPEMSLAAPAD</sequence>
<dbReference type="CDD" id="cd00077">
    <property type="entry name" value="HDc"/>
    <property type="match status" value="1"/>
</dbReference>
<protein>
    <submittedName>
        <fullName evidence="2">Phosphohydrolase</fullName>
    </submittedName>
</protein>
<dbReference type="Proteomes" id="UP000739180">
    <property type="component" value="Unassembled WGS sequence"/>
</dbReference>
<keyword evidence="3" id="KW-1185">Reference proteome</keyword>
<dbReference type="Gene3D" id="2.40.10.220">
    <property type="entry name" value="predicted glycosyltransferase like domains"/>
    <property type="match status" value="1"/>
</dbReference>
<dbReference type="InterPro" id="IPR037522">
    <property type="entry name" value="HD_GYP_dom"/>
</dbReference>
<dbReference type="PROSITE" id="PS51832">
    <property type="entry name" value="HD_GYP"/>
    <property type="match status" value="1"/>
</dbReference>
<dbReference type="EMBL" id="VCQT01000046">
    <property type="protein sequence ID" value="TMW10438.1"/>
    <property type="molecule type" value="Genomic_DNA"/>
</dbReference>
<dbReference type="RefSeq" id="WP_138774046.1">
    <property type="nucleotide sequence ID" value="NZ_JBHSSX010000156.1"/>
</dbReference>
<dbReference type="Pfam" id="PF07238">
    <property type="entry name" value="PilZ"/>
    <property type="match status" value="1"/>
</dbReference>
<gene>
    <name evidence="2" type="ORF">FGS76_18030</name>
</gene>
<dbReference type="Gene3D" id="1.10.3210.10">
    <property type="entry name" value="Hypothetical protein af1432"/>
    <property type="match status" value="1"/>
</dbReference>
<evidence type="ECO:0000313" key="3">
    <source>
        <dbReference type="Proteomes" id="UP000739180"/>
    </source>
</evidence>
<dbReference type="InterPro" id="IPR009875">
    <property type="entry name" value="PilZ_domain"/>
</dbReference>